<dbReference type="GO" id="GO:0035329">
    <property type="term" value="P:hippo signaling"/>
    <property type="evidence" value="ECO:0007669"/>
    <property type="project" value="TreeGrafter"/>
</dbReference>
<keyword evidence="9" id="KW-0833">Ubl conjugation pathway</keyword>
<proteinExistence type="predicted"/>
<sequence>MDTTFSQLNVTISNAEITNTPALFSSKPDAYIELCIDGQASRRTEVIKKNSSPKWDDIFTVLVTPYSKLIFKVMNKNTVRTDTLLGQCTIDLNTEIRKAGGKFTTYKVELDIHGELKGQRHLAGSLHVALNGMDVNIDNLPATPVSAANAPVTASGEGSTTSSSITNSVTVSTPSAAGGSSTVTDVSIGVSGTVTSTTTSTVRASPATSASVSVRAIAASSTSPPVRGATPKTRTVMKPSRPAPPNPRQTRPTRPTVGQNNNAGSTPAARTPPRAVRPPAAGAATPAAASAAPPRQPNSALPPLPTGWEERKDANGRPYYVDHNSRTTTWERPQALPSGWERRVDDRGRVYYVDHNTRTTTWLRPDTNLLAARTQWQQSNNARSQTDFNQRFLYPQQQQMLENNTEDNDKYGPLPDGWEKRVDKTRRVYYVNHKNRTTQWEDPRTQGLMQEDPLPEGWEMRYTGEGVRYFVDHNTRSTTFQDPRGGHKGPMGAYGVPLQYERSFRWKLGQFRYLCQSNQLASHIKINCSRSTLFEDSFQQVCLSVVIYVYVTILHVT</sequence>
<dbReference type="Pfam" id="PF00397">
    <property type="entry name" value="WW"/>
    <property type="match status" value="4"/>
</dbReference>
<feature type="domain" description="WW" evidence="13">
    <location>
        <begin position="412"/>
        <end position="445"/>
    </location>
</feature>
<dbReference type="InterPro" id="IPR036020">
    <property type="entry name" value="WW_dom_sf"/>
</dbReference>
<dbReference type="GO" id="GO:0061630">
    <property type="term" value="F:ubiquitin protein ligase activity"/>
    <property type="evidence" value="ECO:0007669"/>
    <property type="project" value="UniProtKB-EC"/>
</dbReference>
<feature type="domain" description="WW" evidence="13">
    <location>
        <begin position="334"/>
        <end position="367"/>
    </location>
</feature>
<name>A0A7J7JAE5_BUGNE</name>
<dbReference type="EC" id="2.3.2.26" evidence="5"/>
<comment type="catalytic activity">
    <reaction evidence="1">
        <text>S-ubiquitinyl-[E2 ubiquitin-conjugating enzyme]-L-cysteine + [acceptor protein]-L-lysine = [E2 ubiquitin-conjugating enzyme]-L-cysteine + N(6)-ubiquitinyl-[acceptor protein]-L-lysine.</text>
        <dbReference type="EC" id="2.3.2.26"/>
    </reaction>
</comment>
<comment type="pathway">
    <text evidence="4">Protein modification; protein ubiquitination.</text>
</comment>
<dbReference type="SMART" id="SM00456">
    <property type="entry name" value="WW"/>
    <property type="match status" value="4"/>
</dbReference>
<dbReference type="InterPro" id="IPR035892">
    <property type="entry name" value="C2_domain_sf"/>
</dbReference>
<dbReference type="InterPro" id="IPR001202">
    <property type="entry name" value="WW_dom"/>
</dbReference>
<protein>
    <recommendedName>
        <fullName evidence="5">HECT-type E3 ubiquitin transferase</fullName>
        <ecNumber evidence="5">2.3.2.26</ecNumber>
    </recommendedName>
</protein>
<evidence type="ECO:0000259" key="12">
    <source>
        <dbReference type="PROSITE" id="PS50004"/>
    </source>
</evidence>
<dbReference type="PROSITE" id="PS01159">
    <property type="entry name" value="WW_DOMAIN_1"/>
    <property type="match status" value="4"/>
</dbReference>
<comment type="caution">
    <text evidence="14">The sequence shown here is derived from an EMBL/GenBank/DDBJ whole genome shotgun (WGS) entry which is preliminary data.</text>
</comment>
<dbReference type="Gene3D" id="3.90.1750.10">
    <property type="entry name" value="Hect, E3 ligase catalytic domains"/>
    <property type="match status" value="1"/>
</dbReference>
<dbReference type="InterPro" id="IPR000008">
    <property type="entry name" value="C2_dom"/>
</dbReference>
<dbReference type="AlphaFoldDB" id="A0A7J7JAE5"/>
<dbReference type="PANTHER" id="PTHR17616:SF8">
    <property type="entry name" value="TRANSCRIPTIONAL COACTIVATOR YORKIE"/>
    <property type="match status" value="1"/>
</dbReference>
<feature type="domain" description="WW" evidence="13">
    <location>
        <begin position="302"/>
        <end position="335"/>
    </location>
</feature>
<dbReference type="GO" id="GO:0045944">
    <property type="term" value="P:positive regulation of transcription by RNA polymerase II"/>
    <property type="evidence" value="ECO:0007669"/>
    <property type="project" value="TreeGrafter"/>
</dbReference>
<dbReference type="InterPro" id="IPR051583">
    <property type="entry name" value="YAP1"/>
</dbReference>
<evidence type="ECO:0000256" key="9">
    <source>
        <dbReference type="ARBA" id="ARBA00022786"/>
    </source>
</evidence>
<evidence type="ECO:0000256" key="11">
    <source>
        <dbReference type="SAM" id="MobiDB-lite"/>
    </source>
</evidence>
<dbReference type="EMBL" id="VXIV02002747">
    <property type="protein sequence ID" value="KAF6023202.1"/>
    <property type="molecule type" value="Genomic_DNA"/>
</dbReference>
<keyword evidence="7" id="KW-0808">Transferase</keyword>
<feature type="compositionally biased region" description="Low complexity" evidence="11">
    <location>
        <begin position="263"/>
        <end position="293"/>
    </location>
</feature>
<keyword evidence="10" id="KW-0539">Nucleus</keyword>
<keyword evidence="8" id="KW-0677">Repeat</keyword>
<keyword evidence="6" id="KW-0963">Cytoplasm</keyword>
<evidence type="ECO:0000256" key="10">
    <source>
        <dbReference type="ARBA" id="ARBA00023242"/>
    </source>
</evidence>
<dbReference type="Gene3D" id="2.60.40.150">
    <property type="entry name" value="C2 domain"/>
    <property type="match status" value="1"/>
</dbReference>
<feature type="region of interest" description="Disordered" evidence="11">
    <location>
        <begin position="149"/>
        <end position="325"/>
    </location>
</feature>
<dbReference type="PROSITE" id="PS50020">
    <property type="entry name" value="WW_DOMAIN_2"/>
    <property type="match status" value="4"/>
</dbReference>
<evidence type="ECO:0000313" key="15">
    <source>
        <dbReference type="Proteomes" id="UP000593567"/>
    </source>
</evidence>
<feature type="domain" description="WW" evidence="13">
    <location>
        <begin position="452"/>
        <end position="485"/>
    </location>
</feature>
<evidence type="ECO:0000256" key="7">
    <source>
        <dbReference type="ARBA" id="ARBA00022679"/>
    </source>
</evidence>
<evidence type="ECO:0000256" key="6">
    <source>
        <dbReference type="ARBA" id="ARBA00022490"/>
    </source>
</evidence>
<evidence type="ECO:0000313" key="14">
    <source>
        <dbReference type="EMBL" id="KAF6023202.1"/>
    </source>
</evidence>
<dbReference type="CDD" id="cd04021">
    <property type="entry name" value="C2_E3_ubiquitin_ligase"/>
    <property type="match status" value="1"/>
</dbReference>
<dbReference type="OrthoDB" id="423283at2759"/>
<dbReference type="SUPFAM" id="SSF49562">
    <property type="entry name" value="C2 domain (Calcium/lipid-binding domain, CaLB)"/>
    <property type="match status" value="1"/>
</dbReference>
<dbReference type="FunFam" id="2.20.70.10:FF:000005">
    <property type="entry name" value="E3 ubiquitin-protein ligase"/>
    <property type="match status" value="1"/>
</dbReference>
<dbReference type="SUPFAM" id="SSF51045">
    <property type="entry name" value="WW domain"/>
    <property type="match status" value="4"/>
</dbReference>
<evidence type="ECO:0000259" key="13">
    <source>
        <dbReference type="PROSITE" id="PS50020"/>
    </source>
</evidence>
<organism evidence="14 15">
    <name type="scientific">Bugula neritina</name>
    <name type="common">Brown bryozoan</name>
    <name type="synonym">Sertularia neritina</name>
    <dbReference type="NCBI Taxonomy" id="10212"/>
    <lineage>
        <taxon>Eukaryota</taxon>
        <taxon>Metazoa</taxon>
        <taxon>Spiralia</taxon>
        <taxon>Lophotrochozoa</taxon>
        <taxon>Bryozoa</taxon>
        <taxon>Gymnolaemata</taxon>
        <taxon>Cheilostomatida</taxon>
        <taxon>Flustrina</taxon>
        <taxon>Buguloidea</taxon>
        <taxon>Bugulidae</taxon>
        <taxon>Bugula</taxon>
    </lineage>
</organism>
<dbReference type="GO" id="GO:0005737">
    <property type="term" value="C:cytoplasm"/>
    <property type="evidence" value="ECO:0007669"/>
    <property type="project" value="UniProtKB-SubCell"/>
</dbReference>
<evidence type="ECO:0000256" key="3">
    <source>
        <dbReference type="ARBA" id="ARBA00004496"/>
    </source>
</evidence>
<reference evidence="14" key="1">
    <citation type="submission" date="2020-06" db="EMBL/GenBank/DDBJ databases">
        <title>Draft genome of Bugula neritina, a colonial animal packing powerful symbionts and potential medicines.</title>
        <authorList>
            <person name="Rayko M."/>
        </authorList>
    </citation>
    <scope>NUCLEOTIDE SEQUENCE [LARGE SCALE GENOMIC DNA]</scope>
    <source>
        <strain evidence="14">Kwan_BN1</strain>
    </source>
</reference>
<accession>A0A7J7JAE5</accession>
<dbReference type="SMART" id="SM00239">
    <property type="entry name" value="C2"/>
    <property type="match status" value="1"/>
</dbReference>
<feature type="compositionally biased region" description="Low complexity" evidence="11">
    <location>
        <begin position="152"/>
        <end position="223"/>
    </location>
</feature>
<evidence type="ECO:0000256" key="1">
    <source>
        <dbReference type="ARBA" id="ARBA00000885"/>
    </source>
</evidence>
<feature type="compositionally biased region" description="Pro residues" evidence="11">
    <location>
        <begin position="294"/>
        <end position="305"/>
    </location>
</feature>
<dbReference type="GO" id="GO:0003713">
    <property type="term" value="F:transcription coactivator activity"/>
    <property type="evidence" value="ECO:0007669"/>
    <property type="project" value="TreeGrafter"/>
</dbReference>
<evidence type="ECO:0000256" key="4">
    <source>
        <dbReference type="ARBA" id="ARBA00004906"/>
    </source>
</evidence>
<gene>
    <name evidence="14" type="ORF">EB796_018489</name>
</gene>
<evidence type="ECO:0000256" key="8">
    <source>
        <dbReference type="ARBA" id="ARBA00022737"/>
    </source>
</evidence>
<dbReference type="Proteomes" id="UP000593567">
    <property type="component" value="Unassembled WGS sequence"/>
</dbReference>
<dbReference type="Pfam" id="PF00168">
    <property type="entry name" value="C2"/>
    <property type="match status" value="1"/>
</dbReference>
<evidence type="ECO:0000256" key="2">
    <source>
        <dbReference type="ARBA" id="ARBA00004123"/>
    </source>
</evidence>
<dbReference type="PANTHER" id="PTHR17616">
    <property type="entry name" value="YES-ASSOCIATED PROTEIN YAP1 FAMILY MEMBER"/>
    <property type="match status" value="1"/>
</dbReference>
<dbReference type="PROSITE" id="PS50004">
    <property type="entry name" value="C2"/>
    <property type="match status" value="1"/>
</dbReference>
<feature type="domain" description="C2" evidence="12">
    <location>
        <begin position="1"/>
        <end position="106"/>
    </location>
</feature>
<dbReference type="GO" id="GO:0005634">
    <property type="term" value="C:nucleus"/>
    <property type="evidence" value="ECO:0007669"/>
    <property type="project" value="UniProtKB-SubCell"/>
</dbReference>
<evidence type="ECO:0000256" key="5">
    <source>
        <dbReference type="ARBA" id="ARBA00012485"/>
    </source>
</evidence>
<dbReference type="CDD" id="cd00201">
    <property type="entry name" value="WW"/>
    <property type="match status" value="4"/>
</dbReference>
<keyword evidence="15" id="KW-1185">Reference proteome</keyword>
<comment type="subcellular location">
    <subcellularLocation>
        <location evidence="3">Cytoplasm</location>
    </subcellularLocation>
    <subcellularLocation>
        <location evidence="2">Nucleus</location>
    </subcellularLocation>
</comment>
<dbReference type="Gene3D" id="2.20.70.10">
    <property type="match status" value="3"/>
</dbReference>